<dbReference type="InterPro" id="IPR029071">
    <property type="entry name" value="Ubiquitin-like_domsf"/>
</dbReference>
<dbReference type="InterPro" id="IPR000626">
    <property type="entry name" value="Ubiquitin-like_dom"/>
</dbReference>
<evidence type="ECO:0000313" key="2">
    <source>
        <dbReference type="Proteomes" id="UP000186817"/>
    </source>
</evidence>
<comment type="caution">
    <text evidence="1">The sequence shown here is derived from an EMBL/GenBank/DDBJ whole genome shotgun (WGS) entry which is preliminary data.</text>
</comment>
<dbReference type="PROSITE" id="PS50053">
    <property type="entry name" value="UBIQUITIN_2"/>
    <property type="match status" value="1"/>
</dbReference>
<dbReference type="PROSITE" id="PS50089">
    <property type="entry name" value="ZF_RING_2"/>
    <property type="match status" value="1"/>
</dbReference>
<dbReference type="OrthoDB" id="408003at2759"/>
<accession>A0A1Q9DXI7</accession>
<dbReference type="Gene3D" id="3.10.20.90">
    <property type="entry name" value="Phosphatidylinositol 3-kinase Catalytic Subunit, Chain A, domain 1"/>
    <property type="match status" value="1"/>
</dbReference>
<dbReference type="EMBL" id="LSRX01000347">
    <property type="protein sequence ID" value="OLP99871.1"/>
    <property type="molecule type" value="Genomic_DNA"/>
</dbReference>
<proteinExistence type="predicted"/>
<reference evidence="1 2" key="1">
    <citation type="submission" date="2016-02" db="EMBL/GenBank/DDBJ databases">
        <title>Genome analysis of coral dinoflagellate symbionts highlights evolutionary adaptations to a symbiotic lifestyle.</title>
        <authorList>
            <person name="Aranda M."/>
            <person name="Li Y."/>
            <person name="Liew Y.J."/>
            <person name="Baumgarten S."/>
            <person name="Simakov O."/>
            <person name="Wilson M."/>
            <person name="Piel J."/>
            <person name="Ashoor H."/>
            <person name="Bougouffa S."/>
            <person name="Bajic V.B."/>
            <person name="Ryu T."/>
            <person name="Ravasi T."/>
            <person name="Bayer T."/>
            <person name="Micklem G."/>
            <person name="Kim H."/>
            <person name="Bhak J."/>
            <person name="Lajeunesse T.C."/>
            <person name="Voolstra C.R."/>
        </authorList>
    </citation>
    <scope>NUCLEOTIDE SEQUENCE [LARGE SCALE GENOMIC DNA]</scope>
    <source>
        <strain evidence="1 2">CCMP2467</strain>
    </source>
</reference>
<organism evidence="1 2">
    <name type="scientific">Symbiodinium microadriaticum</name>
    <name type="common">Dinoflagellate</name>
    <name type="synonym">Zooxanthella microadriatica</name>
    <dbReference type="NCBI Taxonomy" id="2951"/>
    <lineage>
        <taxon>Eukaryota</taxon>
        <taxon>Sar</taxon>
        <taxon>Alveolata</taxon>
        <taxon>Dinophyceae</taxon>
        <taxon>Suessiales</taxon>
        <taxon>Symbiodiniaceae</taxon>
        <taxon>Symbiodinium</taxon>
    </lineage>
</organism>
<name>A0A1Q9DXI7_SYMMI</name>
<dbReference type="Gene3D" id="2.60.60.30">
    <property type="entry name" value="sav2460 like domains"/>
    <property type="match status" value="1"/>
</dbReference>
<evidence type="ECO:0000313" key="1">
    <source>
        <dbReference type="EMBL" id="OLP99871.1"/>
    </source>
</evidence>
<dbReference type="OMA" id="WNSPNIS"/>
<dbReference type="CDD" id="cd17039">
    <property type="entry name" value="Ubl_ubiquitin_like"/>
    <property type="match status" value="1"/>
</dbReference>
<dbReference type="InterPro" id="IPR001841">
    <property type="entry name" value="Znf_RING"/>
</dbReference>
<keyword evidence="2" id="KW-1185">Reference proteome</keyword>
<dbReference type="Pfam" id="PF00240">
    <property type="entry name" value="ubiquitin"/>
    <property type="match status" value="1"/>
</dbReference>
<dbReference type="SUPFAM" id="SSF54236">
    <property type="entry name" value="Ubiquitin-like"/>
    <property type="match status" value="1"/>
</dbReference>
<gene>
    <name evidence="1" type="ORF">AK812_SmicGene17508</name>
</gene>
<dbReference type="Proteomes" id="UP000186817">
    <property type="component" value="Unassembled WGS sequence"/>
</dbReference>
<sequence>MECSRCRGKMSSSDFPDPVSDCEHAPSICLTCLDNLLPKDKHLSGMCPECGKFLPESEIQKIRRMMKHCNRECAVFRDLDLLGAREEEVKRQRDLGVDSLPPEGNVEVSVLDGRRLTLSLSKRMRLSAVKEKIRNGLNVPEGKQRLLFRGRDLTANQADDPQWSSLGVPFGEVIQLVIIMYETGSTSSASAVRKLTFELSWTAVPTRLKSGKITTHHLNGSCIQLDSACNVLGEVDFQATRSSGITHGGPSSIRNPRQLITVDTTLLASTCRYLFFTLSAFKPGGVTLESFQNPSVRLKNAVSMQQLASYNASRSGREEAVVLCCAVKDQISGNWRVQETGVRSDGNAKMYGPLHTTVRQLVLGGKV</sequence>
<dbReference type="AlphaFoldDB" id="A0A1Q9DXI7"/>
<protein>
    <submittedName>
        <fullName evidence="1">Uncharacterized protein</fullName>
    </submittedName>
</protein>